<dbReference type="GO" id="GO:0016301">
    <property type="term" value="F:kinase activity"/>
    <property type="evidence" value="ECO:0007669"/>
    <property type="project" value="UniProtKB-KW"/>
</dbReference>
<name>A0A699L9T1_TANCI</name>
<proteinExistence type="predicted"/>
<gene>
    <name evidence="1" type="ORF">Tci_697450</name>
</gene>
<organism evidence="1">
    <name type="scientific">Tanacetum cinerariifolium</name>
    <name type="common">Dalmatian daisy</name>
    <name type="synonym">Chrysanthemum cinerariifolium</name>
    <dbReference type="NCBI Taxonomy" id="118510"/>
    <lineage>
        <taxon>Eukaryota</taxon>
        <taxon>Viridiplantae</taxon>
        <taxon>Streptophyta</taxon>
        <taxon>Embryophyta</taxon>
        <taxon>Tracheophyta</taxon>
        <taxon>Spermatophyta</taxon>
        <taxon>Magnoliopsida</taxon>
        <taxon>eudicotyledons</taxon>
        <taxon>Gunneridae</taxon>
        <taxon>Pentapetalae</taxon>
        <taxon>asterids</taxon>
        <taxon>campanulids</taxon>
        <taxon>Asterales</taxon>
        <taxon>Asteraceae</taxon>
        <taxon>Asteroideae</taxon>
        <taxon>Anthemideae</taxon>
        <taxon>Anthemidinae</taxon>
        <taxon>Tanacetum</taxon>
    </lineage>
</organism>
<keyword evidence="1" id="KW-0675">Receptor</keyword>
<protein>
    <submittedName>
        <fullName evidence="1">Cysteine-rich receptor-like protein kinase</fullName>
    </submittedName>
</protein>
<comment type="caution">
    <text evidence="1">The sequence shown here is derived from an EMBL/GenBank/DDBJ whole genome shotgun (WGS) entry which is preliminary data.</text>
</comment>
<reference evidence="1" key="1">
    <citation type="journal article" date="2019" name="Sci. Rep.">
        <title>Draft genome of Tanacetum cinerariifolium, the natural source of mosquito coil.</title>
        <authorList>
            <person name="Yamashiro T."/>
            <person name="Shiraishi A."/>
            <person name="Satake H."/>
            <person name="Nakayama K."/>
        </authorList>
    </citation>
    <scope>NUCLEOTIDE SEQUENCE</scope>
</reference>
<feature type="non-terminal residue" evidence="1">
    <location>
        <position position="1"/>
    </location>
</feature>
<evidence type="ECO:0000313" key="1">
    <source>
        <dbReference type="EMBL" id="GFB25479.1"/>
    </source>
</evidence>
<accession>A0A699L9T1</accession>
<dbReference type="AlphaFoldDB" id="A0A699L9T1"/>
<sequence>IIVNGEWIESPDDIKQASLDHFSKRFKEEARTRPSFTSSRFRTLTPDDALALESEFTLDEVKDAVWSCVGSKAPGPDGFNFNSIKSYWDVLKFDLWNYVKHFEFDLKRSNITRVQLSSFSKTYHSF</sequence>
<dbReference type="EMBL" id="BKCJ010586216">
    <property type="protein sequence ID" value="GFB25479.1"/>
    <property type="molecule type" value="Genomic_DNA"/>
</dbReference>
<keyword evidence="1" id="KW-0418">Kinase</keyword>
<keyword evidence="1" id="KW-0808">Transferase</keyword>